<evidence type="ECO:0000256" key="5">
    <source>
        <dbReference type="ARBA" id="ARBA00022553"/>
    </source>
</evidence>
<sequence>MIHNAATMEEIEFLKKSLQEEIISRKQLEIELEKNKLEIEKLKKKFSNSHKEILENYIRKEQDLLSNSSRLSSLIVNLDSAILLEDENRKIVLVNQKFCDIFGIPLSPQELIGTDCSNSAQQSKIKFKNPDQFISRIEELLENKKKVLSDELQLIDGKILKRDFIPVYHNNEYLGHLWNYEDLTNYINVKKKIESLSRFPKESPNPILRCSADGMVIYANAAAKPFVSVLSTTKYNSNNNVTYDSLVSNVKASFKTRMLLKNEIRIKDRTYNVSYVPVEHEDYVNIYATDITSTKESEEKIYLLKELLNQLDEFIQVIDKEGNFVFINESSANRFQRTIEEFETLNIKNIVPSFYNNMTWEEQFDFFKQKQNFLLESTHTKPDKTSYPIESSVKYTTVHEKEYIISFSKDISERKRTEQALQDQKQFYEDILNNIPSDIAVFNTNYQYLYVNPAAIKDEETRKWIIGKTDLDYCRYRGKDDSLAIMRRKNHDILHEFKKPIEWEDVFTDKDGNVSYVLRKFHPVLDENDNIKIIIGNGINITEIKQVQEKLAKSEELYRLVIHAANDGIWDWDIASGSLYLSERWKSMLGYTDETLANHISSWEKTMHPDDLSIAKEILQNHFEKRKPYNYTLRYLHVDGSIRWIMCRGFAIRNRKGEPYRMVGSCTDVTDTQIAEEKLKENEEKLQAIFNHSHDAKFLVDPCTNKIIEFNKRTLELFETDKPDTLYTIPLTSLRKYPLTDAELADTQNQFKQLGYWNQEVLYITQKKNEFWGNIVAKTIFINKKEVILVRITDISENKKIEQELIKAKQIAEESTKAKEMFLANMSHEIRTPMNGILGMAELISRTSLDVTQKKHVQLIKNSADNLLIIINDILDIAKIESGKLTIEQIPFDICEVIKSAIQTLTYKAEEKGIDLIIHPIKLDHRVVIGDPFRLTQALLNLINNAIKFTENGSVEISGRIPHSSSTDITFEFTVKDTGIGIPQEKLDSIFEGFTQASPDTSRKYGGTGLGLTISKNLIQMQGGNIWVESVVGKGSKFIFSITYKKGDLLDVSPNNKNKINLYQLHDLKVLLAEDNEVNQYFAKTLMDEIGVKVDVANNGIEAFQFFEQNEYDIILMDIQMPYMGGIETTSKIRSHANKTKAKIPIIALTANALVGDSEKYIEAGMSDYISKPFDRETLFRKLQLHAGSNKNIFQDAKNIHLFQSDTNDAYLPNYSHLEKNFQNNTVFLKKIFTLFIESTPEIVNELKLFSEGKDYEKLQATAHKLKASVDAFKIVALHQTIRNIEKFAANKTNLDEIPDLVKSTDDILKIAQEDITKKLKQIE</sequence>
<dbReference type="EMBL" id="CP000383">
    <property type="protein sequence ID" value="ABG60141.1"/>
    <property type="molecule type" value="Genomic_DNA"/>
</dbReference>
<dbReference type="NCBIfam" id="TIGR00229">
    <property type="entry name" value="sensory_box"/>
    <property type="match status" value="3"/>
</dbReference>
<dbReference type="Gene3D" id="3.40.50.2300">
    <property type="match status" value="1"/>
</dbReference>
<feature type="domain" description="Response regulatory" evidence="20">
    <location>
        <begin position="1069"/>
        <end position="1187"/>
    </location>
</feature>
<dbReference type="PANTHER" id="PTHR45339">
    <property type="entry name" value="HYBRID SIGNAL TRANSDUCTION HISTIDINE KINASE J"/>
    <property type="match status" value="1"/>
</dbReference>
<dbReference type="KEGG" id="chu:CHU_2895"/>
<dbReference type="EC" id="2.7.13.3" evidence="3"/>
<evidence type="ECO:0000259" key="22">
    <source>
        <dbReference type="PROSITE" id="PS50113"/>
    </source>
</evidence>
<evidence type="ECO:0000256" key="11">
    <source>
        <dbReference type="ARBA" id="ARBA00022989"/>
    </source>
</evidence>
<dbReference type="SUPFAM" id="SSF55874">
    <property type="entry name" value="ATPase domain of HSP90 chaperone/DNA topoisomerase II/histidine kinase"/>
    <property type="match status" value="1"/>
</dbReference>
<keyword evidence="25" id="KW-1185">Reference proteome</keyword>
<dbReference type="InterPro" id="IPR003594">
    <property type="entry name" value="HATPase_dom"/>
</dbReference>
<dbReference type="GO" id="GO:0005886">
    <property type="term" value="C:plasma membrane"/>
    <property type="evidence" value="ECO:0007669"/>
    <property type="project" value="UniProtKB-SubCell"/>
</dbReference>
<dbReference type="Gene3D" id="1.10.287.130">
    <property type="match status" value="1"/>
</dbReference>
<feature type="domain" description="PAS" evidence="21">
    <location>
        <begin position="554"/>
        <end position="626"/>
    </location>
</feature>
<evidence type="ECO:0000256" key="12">
    <source>
        <dbReference type="ARBA" id="ARBA00023012"/>
    </source>
</evidence>
<dbReference type="InterPro" id="IPR013655">
    <property type="entry name" value="PAS_fold_3"/>
</dbReference>
<dbReference type="FunFam" id="1.10.287.130:FF:000002">
    <property type="entry name" value="Two-component osmosensing histidine kinase"/>
    <property type="match status" value="1"/>
</dbReference>
<evidence type="ECO:0000259" key="21">
    <source>
        <dbReference type="PROSITE" id="PS50112"/>
    </source>
</evidence>
<keyword evidence="10" id="KW-0067">ATP-binding</keyword>
<evidence type="ECO:0000256" key="7">
    <source>
        <dbReference type="ARBA" id="ARBA00022692"/>
    </source>
</evidence>
<dbReference type="FunFam" id="3.30.565.10:FF:000010">
    <property type="entry name" value="Sensor histidine kinase RcsC"/>
    <property type="match status" value="1"/>
</dbReference>
<dbReference type="CDD" id="cd16922">
    <property type="entry name" value="HATPase_EvgS-ArcB-TorS-like"/>
    <property type="match status" value="1"/>
</dbReference>
<dbReference type="SUPFAM" id="SSF55785">
    <property type="entry name" value="PYP-like sensor domain (PAS domain)"/>
    <property type="match status" value="5"/>
</dbReference>
<keyword evidence="4" id="KW-1003">Cell membrane</keyword>
<dbReference type="InterPro" id="IPR000014">
    <property type="entry name" value="PAS"/>
</dbReference>
<dbReference type="InterPro" id="IPR005467">
    <property type="entry name" value="His_kinase_dom"/>
</dbReference>
<dbReference type="InterPro" id="IPR036890">
    <property type="entry name" value="HATPase_C_sf"/>
</dbReference>
<dbReference type="Proteomes" id="UP000001822">
    <property type="component" value="Chromosome"/>
</dbReference>
<dbReference type="InterPro" id="IPR000700">
    <property type="entry name" value="PAS-assoc_C"/>
</dbReference>
<evidence type="ECO:0000313" key="25">
    <source>
        <dbReference type="Proteomes" id="UP000001822"/>
    </source>
</evidence>
<dbReference type="Gene3D" id="3.30.565.10">
    <property type="entry name" value="Histidine kinase-like ATPase, C-terminal domain"/>
    <property type="match status" value="1"/>
</dbReference>
<dbReference type="SUPFAM" id="SSF47226">
    <property type="entry name" value="Histidine-containing phosphotransfer domain, HPT domain"/>
    <property type="match status" value="1"/>
</dbReference>
<keyword evidence="5 17" id="KW-0597">Phosphoprotein</keyword>
<evidence type="ECO:0000256" key="13">
    <source>
        <dbReference type="ARBA" id="ARBA00023136"/>
    </source>
</evidence>
<feature type="domain" description="Histidine kinase" evidence="19">
    <location>
        <begin position="825"/>
        <end position="1046"/>
    </location>
</feature>
<evidence type="ECO:0000256" key="4">
    <source>
        <dbReference type="ARBA" id="ARBA00022475"/>
    </source>
</evidence>
<dbReference type="SMART" id="SM00448">
    <property type="entry name" value="REC"/>
    <property type="match status" value="1"/>
</dbReference>
<dbReference type="Pfam" id="PF00512">
    <property type="entry name" value="HisKA"/>
    <property type="match status" value="1"/>
</dbReference>
<dbReference type="PROSITE" id="PS50110">
    <property type="entry name" value="RESPONSE_REGULATORY"/>
    <property type="match status" value="1"/>
</dbReference>
<evidence type="ECO:0000256" key="16">
    <source>
        <dbReference type="PROSITE-ProRule" id="PRU00110"/>
    </source>
</evidence>
<evidence type="ECO:0000256" key="1">
    <source>
        <dbReference type="ARBA" id="ARBA00000085"/>
    </source>
</evidence>
<reference evidence="24 25" key="1">
    <citation type="journal article" date="2007" name="Appl. Environ. Microbiol.">
        <title>Genome sequence of the cellulolytic gliding bacterium Cytophaga hutchinsonii.</title>
        <authorList>
            <person name="Xie G."/>
            <person name="Bruce D.C."/>
            <person name="Challacombe J.F."/>
            <person name="Chertkov O."/>
            <person name="Detter J.C."/>
            <person name="Gilna P."/>
            <person name="Han C.S."/>
            <person name="Lucas S."/>
            <person name="Misra M."/>
            <person name="Myers G.L."/>
            <person name="Richardson P."/>
            <person name="Tapia R."/>
            <person name="Thayer N."/>
            <person name="Thompson L.S."/>
            <person name="Brettin T.S."/>
            <person name="Henrissat B."/>
            <person name="Wilson D.B."/>
            <person name="McBride M.J."/>
        </authorList>
    </citation>
    <scope>NUCLEOTIDE SEQUENCE [LARGE SCALE GENOMIC DNA]</scope>
    <source>
        <strain evidence="25">ATCC 33406 / DSM 1761 / CIP 103989 / NBRC 15051 / NCIMB 9469 / D465</strain>
    </source>
</reference>
<keyword evidence="7" id="KW-0812">Transmembrane</keyword>
<protein>
    <recommendedName>
        <fullName evidence="15">Sensory/regulatory protein RpfC</fullName>
        <ecNumber evidence="3">2.7.13.3</ecNumber>
    </recommendedName>
</protein>
<organism evidence="24 25">
    <name type="scientific">Cytophaga hutchinsonii (strain ATCC 33406 / DSM 1761 / CIP 103989 / NBRC 15051 / NCIMB 9469 / D465)</name>
    <dbReference type="NCBI Taxonomy" id="269798"/>
    <lineage>
        <taxon>Bacteria</taxon>
        <taxon>Pseudomonadati</taxon>
        <taxon>Bacteroidota</taxon>
        <taxon>Cytophagia</taxon>
        <taxon>Cytophagales</taxon>
        <taxon>Cytophagaceae</taxon>
        <taxon>Cytophaga</taxon>
    </lineage>
</organism>
<dbReference type="SUPFAM" id="SSF47384">
    <property type="entry name" value="Homodimeric domain of signal transducing histidine kinase"/>
    <property type="match status" value="1"/>
</dbReference>
<dbReference type="Pfam" id="PF13426">
    <property type="entry name" value="PAS_9"/>
    <property type="match status" value="4"/>
</dbReference>
<keyword evidence="11" id="KW-1133">Transmembrane helix</keyword>
<dbReference type="InterPro" id="IPR004358">
    <property type="entry name" value="Sig_transdc_His_kin-like_C"/>
</dbReference>
<dbReference type="SMART" id="SM00086">
    <property type="entry name" value="PAC"/>
    <property type="match status" value="4"/>
</dbReference>
<evidence type="ECO:0000256" key="14">
    <source>
        <dbReference type="ARBA" id="ARBA00064003"/>
    </source>
</evidence>
<evidence type="ECO:0000256" key="6">
    <source>
        <dbReference type="ARBA" id="ARBA00022679"/>
    </source>
</evidence>
<dbReference type="InterPro" id="IPR036097">
    <property type="entry name" value="HisK_dim/P_sf"/>
</dbReference>
<dbReference type="CDD" id="cd00082">
    <property type="entry name" value="HisKA"/>
    <property type="match status" value="1"/>
</dbReference>
<dbReference type="SMART" id="SM00388">
    <property type="entry name" value="HisKA"/>
    <property type="match status" value="1"/>
</dbReference>
<feature type="domain" description="PAC" evidence="22">
    <location>
        <begin position="501"/>
        <end position="553"/>
    </location>
</feature>
<dbReference type="SMART" id="SM00091">
    <property type="entry name" value="PAS"/>
    <property type="match status" value="5"/>
</dbReference>
<evidence type="ECO:0000256" key="2">
    <source>
        <dbReference type="ARBA" id="ARBA00004651"/>
    </source>
</evidence>
<dbReference type="CDD" id="cd00130">
    <property type="entry name" value="PAS"/>
    <property type="match status" value="2"/>
</dbReference>
<evidence type="ECO:0000313" key="24">
    <source>
        <dbReference type="EMBL" id="ABG60141.1"/>
    </source>
</evidence>
<dbReference type="Pfam" id="PF08447">
    <property type="entry name" value="PAS_3"/>
    <property type="match status" value="1"/>
</dbReference>
<comment type="subunit">
    <text evidence="14">At low DSF concentrations, interacts with RpfF.</text>
</comment>
<feature type="domain" description="PAC" evidence="22">
    <location>
        <begin position="629"/>
        <end position="681"/>
    </location>
</feature>
<dbReference type="Gene3D" id="3.30.450.20">
    <property type="entry name" value="PAS domain"/>
    <property type="match status" value="5"/>
</dbReference>
<dbReference type="PRINTS" id="PR00344">
    <property type="entry name" value="BCTRLSENSOR"/>
</dbReference>
<dbReference type="CDD" id="cd17546">
    <property type="entry name" value="REC_hyHK_CKI1_RcsC-like"/>
    <property type="match status" value="1"/>
</dbReference>
<dbReference type="InterPro" id="IPR001789">
    <property type="entry name" value="Sig_transdc_resp-reg_receiver"/>
</dbReference>
<feature type="coiled-coil region" evidence="18">
    <location>
        <begin position="11"/>
        <end position="52"/>
    </location>
</feature>
<dbReference type="Gene3D" id="1.20.120.160">
    <property type="entry name" value="HPT domain"/>
    <property type="match status" value="1"/>
</dbReference>
<evidence type="ECO:0000256" key="8">
    <source>
        <dbReference type="ARBA" id="ARBA00022741"/>
    </source>
</evidence>
<evidence type="ECO:0000259" key="20">
    <source>
        <dbReference type="PROSITE" id="PS50110"/>
    </source>
</evidence>
<gene>
    <name evidence="24" type="ordered locus">CHU_2895</name>
</gene>
<dbReference type="PANTHER" id="PTHR45339:SF1">
    <property type="entry name" value="HYBRID SIGNAL TRANSDUCTION HISTIDINE KINASE J"/>
    <property type="match status" value="1"/>
</dbReference>
<dbReference type="GO" id="GO:0005524">
    <property type="term" value="F:ATP binding"/>
    <property type="evidence" value="ECO:0007669"/>
    <property type="project" value="UniProtKB-KW"/>
</dbReference>
<evidence type="ECO:0000256" key="17">
    <source>
        <dbReference type="PROSITE-ProRule" id="PRU00169"/>
    </source>
</evidence>
<dbReference type="Pfam" id="PF00072">
    <property type="entry name" value="Response_reg"/>
    <property type="match status" value="1"/>
</dbReference>
<keyword evidence="8" id="KW-0547">Nucleotide-binding</keyword>
<proteinExistence type="predicted"/>
<dbReference type="InterPro" id="IPR008207">
    <property type="entry name" value="Sig_transdc_His_kin_Hpt_dom"/>
</dbReference>
<keyword evidence="9 24" id="KW-0418">Kinase</keyword>
<dbReference type="InterPro" id="IPR003661">
    <property type="entry name" value="HisK_dim/P_dom"/>
</dbReference>
<evidence type="ECO:0000256" key="15">
    <source>
        <dbReference type="ARBA" id="ARBA00068150"/>
    </source>
</evidence>
<feature type="modified residue" description="Phosphohistidine" evidence="16">
    <location>
        <position position="1264"/>
    </location>
</feature>
<dbReference type="Pfam" id="PF02518">
    <property type="entry name" value="HATPase_c"/>
    <property type="match status" value="1"/>
</dbReference>
<comment type="catalytic activity">
    <reaction evidence="1">
        <text>ATP + protein L-histidine = ADP + protein N-phospho-L-histidine.</text>
        <dbReference type="EC" id="2.7.13.3"/>
    </reaction>
</comment>
<feature type="domain" description="HPt" evidence="23">
    <location>
        <begin position="1225"/>
        <end position="1324"/>
    </location>
</feature>
<evidence type="ECO:0000259" key="23">
    <source>
        <dbReference type="PROSITE" id="PS50894"/>
    </source>
</evidence>
<dbReference type="InterPro" id="IPR011006">
    <property type="entry name" value="CheY-like_superfamily"/>
</dbReference>
<evidence type="ECO:0000256" key="18">
    <source>
        <dbReference type="SAM" id="Coils"/>
    </source>
</evidence>
<comment type="subcellular location">
    <subcellularLocation>
        <location evidence="2">Cell membrane</location>
        <topology evidence="2">Multi-pass membrane protein</topology>
    </subcellularLocation>
</comment>
<keyword evidence="13" id="KW-0472">Membrane</keyword>
<evidence type="ECO:0000256" key="3">
    <source>
        <dbReference type="ARBA" id="ARBA00012438"/>
    </source>
</evidence>
<evidence type="ECO:0000256" key="9">
    <source>
        <dbReference type="ARBA" id="ARBA00022777"/>
    </source>
</evidence>
<dbReference type="InterPro" id="IPR001610">
    <property type="entry name" value="PAC"/>
</dbReference>
<dbReference type="PROSITE" id="PS50109">
    <property type="entry name" value="HIS_KIN"/>
    <property type="match status" value="1"/>
</dbReference>
<dbReference type="PROSITE" id="PS50894">
    <property type="entry name" value="HPT"/>
    <property type="match status" value="1"/>
</dbReference>
<dbReference type="PROSITE" id="PS50113">
    <property type="entry name" value="PAC"/>
    <property type="match status" value="2"/>
</dbReference>
<evidence type="ECO:0000259" key="19">
    <source>
        <dbReference type="PROSITE" id="PS50109"/>
    </source>
</evidence>
<dbReference type="GO" id="GO:0000155">
    <property type="term" value="F:phosphorelay sensor kinase activity"/>
    <property type="evidence" value="ECO:0007669"/>
    <property type="project" value="InterPro"/>
</dbReference>
<keyword evidence="18" id="KW-0175">Coiled coil</keyword>
<dbReference type="SMART" id="SM00387">
    <property type="entry name" value="HATPase_c"/>
    <property type="match status" value="1"/>
</dbReference>
<dbReference type="PROSITE" id="PS50112">
    <property type="entry name" value="PAS"/>
    <property type="match status" value="1"/>
</dbReference>
<keyword evidence="6 24" id="KW-0808">Transferase</keyword>
<dbReference type="SUPFAM" id="SSF52172">
    <property type="entry name" value="CheY-like"/>
    <property type="match status" value="1"/>
</dbReference>
<dbReference type="InterPro" id="IPR035965">
    <property type="entry name" value="PAS-like_dom_sf"/>
</dbReference>
<name>A0A6N4SUH9_CYTH3</name>
<accession>A0A6N4SUH9</accession>
<dbReference type="InterPro" id="IPR036641">
    <property type="entry name" value="HPT_dom_sf"/>
</dbReference>
<evidence type="ECO:0000256" key="10">
    <source>
        <dbReference type="ARBA" id="ARBA00022840"/>
    </source>
</evidence>
<keyword evidence="12" id="KW-0902">Two-component regulatory system</keyword>
<feature type="modified residue" description="4-aspartylphosphate" evidence="17">
    <location>
        <position position="1118"/>
    </location>
</feature>